<feature type="compositionally biased region" description="Low complexity" evidence="1">
    <location>
        <begin position="85"/>
        <end position="98"/>
    </location>
</feature>
<evidence type="ECO:0000313" key="3">
    <source>
        <dbReference type="Proteomes" id="UP001281614"/>
    </source>
</evidence>
<evidence type="ECO:0000313" key="2">
    <source>
        <dbReference type="EMBL" id="KAK2780108.1"/>
    </source>
</evidence>
<dbReference type="AlphaFoldDB" id="A0AAD9YWV7"/>
<organism evidence="2 3">
    <name type="scientific">Colletotrichum kahawae</name>
    <name type="common">Coffee berry disease fungus</name>
    <dbReference type="NCBI Taxonomy" id="34407"/>
    <lineage>
        <taxon>Eukaryota</taxon>
        <taxon>Fungi</taxon>
        <taxon>Dikarya</taxon>
        <taxon>Ascomycota</taxon>
        <taxon>Pezizomycotina</taxon>
        <taxon>Sordariomycetes</taxon>
        <taxon>Hypocreomycetidae</taxon>
        <taxon>Glomerellales</taxon>
        <taxon>Glomerellaceae</taxon>
        <taxon>Colletotrichum</taxon>
        <taxon>Colletotrichum gloeosporioides species complex</taxon>
    </lineage>
</organism>
<feature type="region of interest" description="Disordered" evidence="1">
    <location>
        <begin position="1"/>
        <end position="112"/>
    </location>
</feature>
<reference evidence="2" key="1">
    <citation type="submission" date="2023-02" db="EMBL/GenBank/DDBJ databases">
        <title>Colletotrichum kahawae CIFC_Que2 genome sequencing and assembly.</title>
        <authorList>
            <person name="Baroncelli R."/>
        </authorList>
    </citation>
    <scope>NUCLEOTIDE SEQUENCE</scope>
    <source>
        <strain evidence="2">CIFC_Que2</strain>
    </source>
</reference>
<proteinExistence type="predicted"/>
<dbReference type="Proteomes" id="UP001281614">
    <property type="component" value="Unassembled WGS sequence"/>
</dbReference>
<accession>A0AAD9YWV7</accession>
<gene>
    <name evidence="2" type="ORF">CKAH01_00052</name>
</gene>
<feature type="compositionally biased region" description="Polar residues" evidence="1">
    <location>
        <begin position="1"/>
        <end position="11"/>
    </location>
</feature>
<comment type="caution">
    <text evidence="2">The sequence shown here is derived from an EMBL/GenBank/DDBJ whole genome shotgun (WGS) entry which is preliminary data.</text>
</comment>
<keyword evidence="3" id="KW-1185">Reference proteome</keyword>
<sequence length="187" mass="19607">MGRSSTMGSHNSPPPISSPLSISVSVSDSACPLLDGLENRMRPRRRRRTRSPHPKSTPSPPMSGVVPSELPPSGQRGLEKDQWQGPGSECESGSGPMSTGVDGGPNAKGNQSRHLHLNSLILTADAPPTADSPAMETSAAATGKRWWHLGSCRGGLGGCVKVNCLRSPCLASQVPQTPNSWRGVADR</sequence>
<dbReference type="EMBL" id="VYYT01000001">
    <property type="protein sequence ID" value="KAK2780108.1"/>
    <property type="molecule type" value="Genomic_DNA"/>
</dbReference>
<protein>
    <submittedName>
        <fullName evidence="2">Uncharacterized protein</fullName>
    </submittedName>
</protein>
<feature type="compositionally biased region" description="Low complexity" evidence="1">
    <location>
        <begin position="18"/>
        <end position="29"/>
    </location>
</feature>
<evidence type="ECO:0000256" key="1">
    <source>
        <dbReference type="SAM" id="MobiDB-lite"/>
    </source>
</evidence>
<feature type="compositionally biased region" description="Basic residues" evidence="1">
    <location>
        <begin position="42"/>
        <end position="53"/>
    </location>
</feature>
<name>A0AAD9YWV7_COLKA</name>